<name>A0A1Y2DVL1_9PEZI</name>
<feature type="region of interest" description="Disordered" evidence="1">
    <location>
        <begin position="32"/>
        <end position="66"/>
    </location>
</feature>
<dbReference type="AlphaFoldDB" id="A0A1Y2DVL1"/>
<dbReference type="EMBL" id="MCFJ01000008">
    <property type="protein sequence ID" value="ORY63293.1"/>
    <property type="molecule type" value="Genomic_DNA"/>
</dbReference>
<evidence type="ECO:0000313" key="3">
    <source>
        <dbReference type="Proteomes" id="UP000193689"/>
    </source>
</evidence>
<dbReference type="GeneID" id="63776667"/>
<evidence type="ECO:0000256" key="1">
    <source>
        <dbReference type="SAM" id="MobiDB-lite"/>
    </source>
</evidence>
<evidence type="ECO:0000313" key="2">
    <source>
        <dbReference type="EMBL" id="ORY63293.1"/>
    </source>
</evidence>
<sequence>MAQWSMPRADDIYMRLPGVDDRSRRNPRLLRILEPGDPFSKTSQEASPPSSPVIFHRSSRGGNSGMPEVDFVQLSPCLLLYACT</sequence>
<gene>
    <name evidence="2" type="ORF">BCR38DRAFT_436439</name>
</gene>
<proteinExistence type="predicted"/>
<organism evidence="2 3">
    <name type="scientific">Pseudomassariella vexata</name>
    <dbReference type="NCBI Taxonomy" id="1141098"/>
    <lineage>
        <taxon>Eukaryota</taxon>
        <taxon>Fungi</taxon>
        <taxon>Dikarya</taxon>
        <taxon>Ascomycota</taxon>
        <taxon>Pezizomycotina</taxon>
        <taxon>Sordariomycetes</taxon>
        <taxon>Xylariomycetidae</taxon>
        <taxon>Amphisphaeriales</taxon>
        <taxon>Pseudomassariaceae</taxon>
        <taxon>Pseudomassariella</taxon>
    </lineage>
</organism>
<dbReference type="RefSeq" id="XP_040714950.1">
    <property type="nucleotide sequence ID" value="XM_040860455.1"/>
</dbReference>
<keyword evidence="3" id="KW-1185">Reference proteome</keyword>
<protein>
    <submittedName>
        <fullName evidence="2">Uncharacterized protein</fullName>
    </submittedName>
</protein>
<comment type="caution">
    <text evidence="2">The sequence shown here is derived from an EMBL/GenBank/DDBJ whole genome shotgun (WGS) entry which is preliminary data.</text>
</comment>
<accession>A0A1Y2DVL1</accession>
<dbReference type="InParanoid" id="A0A1Y2DVL1"/>
<reference evidence="2 3" key="1">
    <citation type="submission" date="2016-07" db="EMBL/GenBank/DDBJ databases">
        <title>Pervasive Adenine N6-methylation of Active Genes in Fungi.</title>
        <authorList>
            <consortium name="DOE Joint Genome Institute"/>
            <person name="Mondo S.J."/>
            <person name="Dannebaum R.O."/>
            <person name="Kuo R.C."/>
            <person name="Labutti K."/>
            <person name="Haridas S."/>
            <person name="Kuo A."/>
            <person name="Salamov A."/>
            <person name="Ahrendt S.R."/>
            <person name="Lipzen A."/>
            <person name="Sullivan W."/>
            <person name="Andreopoulos W.B."/>
            <person name="Clum A."/>
            <person name="Lindquist E."/>
            <person name="Daum C."/>
            <person name="Ramamoorthy G.K."/>
            <person name="Gryganskyi A."/>
            <person name="Culley D."/>
            <person name="Magnuson J.K."/>
            <person name="James T.Y."/>
            <person name="O'Malley M.A."/>
            <person name="Stajich J.E."/>
            <person name="Spatafora J.W."/>
            <person name="Visel A."/>
            <person name="Grigoriev I.V."/>
        </authorList>
    </citation>
    <scope>NUCLEOTIDE SEQUENCE [LARGE SCALE GENOMIC DNA]</scope>
    <source>
        <strain evidence="2 3">CBS 129021</strain>
    </source>
</reference>
<dbReference type="Proteomes" id="UP000193689">
    <property type="component" value="Unassembled WGS sequence"/>
</dbReference>